<dbReference type="GO" id="GO:0071555">
    <property type="term" value="P:cell wall organization"/>
    <property type="evidence" value="ECO:0007669"/>
    <property type="project" value="UniProtKB-KW"/>
</dbReference>
<comment type="subcellular location">
    <subcellularLocation>
        <location evidence="7">Cell membrane</location>
        <topology evidence="7">Single-pass membrane protein</topology>
    </subcellularLocation>
</comment>
<sequence>MGQGNGFQKKGRRPPSGTRRMAVCLAGALFLVLAGFGLWLWAYAITPLPMRAGAELHVLIPPKTSLSRIQAILVENGVIPPGRSFYYLARISRLSQRLQAGEYRFTSGQTPYQILSIIATGSTVRWSVTIPEGANIYQFADILAKGGWGEREIFLGLVRDPEILARYGVRGASLEGYLFPDTYQLLRGQNPREIVIMMVERGRQVRQELGDLRENVLGLSPHEVLTLASIVEKETAAPEERPLIAGVFVNRLQQRMRLQTDPTVIYGLVDFDGNLTRKDLTTPTPYNTYLINGLPPGPIANPGRAAIEAVLHPASESYLYFVSKNDGTHYFSRDLAEHNRAVFRYQKGGSKR</sequence>
<proteinExistence type="inferred from homology"/>
<dbReference type="InterPro" id="IPR003770">
    <property type="entry name" value="MLTG-like"/>
</dbReference>
<dbReference type="EC" id="4.2.2.29" evidence="7"/>
<evidence type="ECO:0000256" key="7">
    <source>
        <dbReference type="HAMAP-Rule" id="MF_02065"/>
    </source>
</evidence>
<dbReference type="CDD" id="cd08010">
    <property type="entry name" value="MltG_like"/>
    <property type="match status" value="1"/>
</dbReference>
<organism evidence="8 9">
    <name type="scientific">Thiovibrio frasassiensis</name>
    <dbReference type="NCBI Taxonomy" id="2984131"/>
    <lineage>
        <taxon>Bacteria</taxon>
        <taxon>Pseudomonadati</taxon>
        <taxon>Thermodesulfobacteriota</taxon>
        <taxon>Desulfobulbia</taxon>
        <taxon>Desulfobulbales</taxon>
        <taxon>Thiovibrionaceae</taxon>
        <taxon>Thiovibrio</taxon>
    </lineage>
</organism>
<dbReference type="AlphaFoldDB" id="A0A9X4MHY5"/>
<name>A0A9X4MHY5_9BACT</name>
<feature type="transmembrane region" description="Helical" evidence="7">
    <location>
        <begin position="21"/>
        <end position="42"/>
    </location>
</feature>
<keyword evidence="2 7" id="KW-0812">Transmembrane</keyword>
<keyword evidence="1 7" id="KW-1003">Cell membrane</keyword>
<evidence type="ECO:0000256" key="5">
    <source>
        <dbReference type="ARBA" id="ARBA00023239"/>
    </source>
</evidence>
<comment type="similarity">
    <text evidence="7">Belongs to the transglycosylase MltG family.</text>
</comment>
<keyword evidence="5 7" id="KW-0456">Lyase</keyword>
<keyword evidence="9" id="KW-1185">Reference proteome</keyword>
<dbReference type="RefSeq" id="WP_307632847.1">
    <property type="nucleotide sequence ID" value="NZ_JAPHEH010000001.1"/>
</dbReference>
<keyword evidence="3 7" id="KW-1133">Transmembrane helix</keyword>
<gene>
    <name evidence="7 8" type="primary">mltG</name>
    <name evidence="8" type="ORF">OLX77_06835</name>
</gene>
<dbReference type="Gene3D" id="3.30.160.60">
    <property type="entry name" value="Classic Zinc Finger"/>
    <property type="match status" value="1"/>
</dbReference>
<keyword evidence="6 7" id="KW-0961">Cell wall biogenesis/degradation</keyword>
<accession>A0A9X4MHY5</accession>
<evidence type="ECO:0000313" key="9">
    <source>
        <dbReference type="Proteomes" id="UP001154240"/>
    </source>
</evidence>
<dbReference type="HAMAP" id="MF_02065">
    <property type="entry name" value="MltG"/>
    <property type="match status" value="1"/>
</dbReference>
<evidence type="ECO:0000313" key="8">
    <source>
        <dbReference type="EMBL" id="MDG4475873.1"/>
    </source>
</evidence>
<evidence type="ECO:0000256" key="2">
    <source>
        <dbReference type="ARBA" id="ARBA00022692"/>
    </source>
</evidence>
<dbReference type="GO" id="GO:0005886">
    <property type="term" value="C:plasma membrane"/>
    <property type="evidence" value="ECO:0007669"/>
    <property type="project" value="UniProtKB-SubCell"/>
</dbReference>
<keyword evidence="4 7" id="KW-0472">Membrane</keyword>
<evidence type="ECO:0000256" key="6">
    <source>
        <dbReference type="ARBA" id="ARBA00023316"/>
    </source>
</evidence>
<evidence type="ECO:0000256" key="1">
    <source>
        <dbReference type="ARBA" id="ARBA00022475"/>
    </source>
</evidence>
<dbReference type="NCBIfam" id="TIGR00247">
    <property type="entry name" value="endolytic transglycosylase MltG"/>
    <property type="match status" value="1"/>
</dbReference>
<reference evidence="8" key="2">
    <citation type="submission" date="2022-10" db="EMBL/GenBank/DDBJ databases">
        <authorList>
            <person name="Aronson H.S."/>
        </authorList>
    </citation>
    <scope>NUCLEOTIDE SEQUENCE</scope>
    <source>
        <strain evidence="8">RS19-109</strain>
    </source>
</reference>
<dbReference type="GO" id="GO:0009252">
    <property type="term" value="P:peptidoglycan biosynthetic process"/>
    <property type="evidence" value="ECO:0007669"/>
    <property type="project" value="UniProtKB-UniRule"/>
</dbReference>
<comment type="function">
    <text evidence="7">Functions as a peptidoglycan terminase that cleaves nascent peptidoglycan strands endolytically to terminate their elongation.</text>
</comment>
<dbReference type="PANTHER" id="PTHR30518">
    <property type="entry name" value="ENDOLYTIC MUREIN TRANSGLYCOSYLASE"/>
    <property type="match status" value="1"/>
</dbReference>
<dbReference type="GO" id="GO:0008932">
    <property type="term" value="F:lytic endotransglycosylase activity"/>
    <property type="evidence" value="ECO:0007669"/>
    <property type="project" value="UniProtKB-UniRule"/>
</dbReference>
<protein>
    <recommendedName>
        <fullName evidence="7">Endolytic murein transglycosylase</fullName>
        <ecNumber evidence="7">4.2.2.29</ecNumber>
    </recommendedName>
    <alternativeName>
        <fullName evidence="7">Peptidoglycan lytic transglycosylase</fullName>
    </alternativeName>
    <alternativeName>
        <fullName evidence="7">Peptidoglycan polymerization terminase</fullName>
    </alternativeName>
</protein>
<dbReference type="Gene3D" id="3.30.1490.480">
    <property type="entry name" value="Endolytic murein transglycosylase"/>
    <property type="match status" value="2"/>
</dbReference>
<dbReference type="EMBL" id="JAPHEH010000001">
    <property type="protein sequence ID" value="MDG4475873.1"/>
    <property type="molecule type" value="Genomic_DNA"/>
</dbReference>
<evidence type="ECO:0000256" key="4">
    <source>
        <dbReference type="ARBA" id="ARBA00023136"/>
    </source>
</evidence>
<dbReference type="PANTHER" id="PTHR30518:SF2">
    <property type="entry name" value="ENDOLYTIC MUREIN TRANSGLYCOSYLASE"/>
    <property type="match status" value="1"/>
</dbReference>
<comment type="catalytic activity">
    <reaction evidence="7">
        <text>a peptidoglycan chain = a peptidoglycan chain with N-acetyl-1,6-anhydromuramyl-[peptide] at the reducing end + a peptidoglycan chain with N-acetylglucosamine at the non-reducing end.</text>
        <dbReference type="EC" id="4.2.2.29"/>
    </reaction>
</comment>
<dbReference type="Proteomes" id="UP001154240">
    <property type="component" value="Unassembled WGS sequence"/>
</dbReference>
<comment type="caution">
    <text evidence="8">The sequence shown here is derived from an EMBL/GenBank/DDBJ whole genome shotgun (WGS) entry which is preliminary data.</text>
</comment>
<evidence type="ECO:0000256" key="3">
    <source>
        <dbReference type="ARBA" id="ARBA00022989"/>
    </source>
</evidence>
<dbReference type="Pfam" id="PF02618">
    <property type="entry name" value="YceG"/>
    <property type="match status" value="1"/>
</dbReference>
<reference evidence="8" key="1">
    <citation type="journal article" date="2022" name="bioRxiv">
        <title>Thiovibrio frasassiensisgen. nov., sp. nov., an autotrophic, elemental sulfur disproportionating bacterium isolated from sulfidic karst sediment, and proposal of Thiovibrionaceae fam. nov.</title>
        <authorList>
            <person name="Aronson H."/>
            <person name="Thomas C."/>
            <person name="Bhattacharyya M."/>
            <person name="Eckstein S."/>
            <person name="Jensen S."/>
            <person name="Barco R."/>
            <person name="Macalady J."/>
            <person name="Amend J."/>
        </authorList>
    </citation>
    <scope>NUCLEOTIDE SEQUENCE</scope>
    <source>
        <strain evidence="8">RS19-109</strain>
    </source>
</reference>
<feature type="site" description="Important for catalytic activity" evidence="7">
    <location>
        <position position="234"/>
    </location>
</feature>